<dbReference type="Gene3D" id="2.40.128.270">
    <property type="match status" value="2"/>
</dbReference>
<dbReference type="RefSeq" id="WP_109294912.1">
    <property type="nucleotide sequence ID" value="NZ_CP029254.1"/>
</dbReference>
<accession>A0ABM6V7S1</accession>
<evidence type="ECO:0000313" key="5">
    <source>
        <dbReference type="Proteomes" id="UP000245051"/>
    </source>
</evidence>
<sequence length="283" mass="28156">MRTQLIVPAVAALAAVVTLTACGSEQGRGQGAGDGAGGSVRPEAPVTGVHWTVREVTVDGKRTAAPAGAHVEFTAGEAGEAGEAGAKGRAEGNYGCNRFGADVTIKGDTITVGPGEMTEMGCPQGVADFEEALRAAFSGELKAEVSEKNLTLVAAGGDSIALTAQPAAPLAGTEWTVTALLQGEAAASLPPGTEGRAHFVIGEDGSLSGNLGCNDFRAEVETAAAMLTVGRLSSTRKMCTGTAGMLEKAVADALTGQVSYELGHRSLTLTSAGSGKGLVAVAG</sequence>
<feature type="domain" description="DUF306" evidence="3">
    <location>
        <begin position="168"/>
        <end position="274"/>
    </location>
</feature>
<dbReference type="InterPro" id="IPR005184">
    <property type="entry name" value="DUF306_Meta_HslJ"/>
</dbReference>
<dbReference type="InterPro" id="IPR038670">
    <property type="entry name" value="HslJ-like_sf"/>
</dbReference>
<evidence type="ECO:0000313" key="4">
    <source>
        <dbReference type="EMBL" id="AWK09955.1"/>
    </source>
</evidence>
<feature type="compositionally biased region" description="Gly residues" evidence="1">
    <location>
        <begin position="26"/>
        <end position="38"/>
    </location>
</feature>
<proteinExistence type="predicted"/>
<evidence type="ECO:0000259" key="3">
    <source>
        <dbReference type="Pfam" id="PF03724"/>
    </source>
</evidence>
<feature type="chain" id="PRO_5045629790" evidence="2">
    <location>
        <begin position="24"/>
        <end position="283"/>
    </location>
</feature>
<reference evidence="4 5" key="1">
    <citation type="submission" date="2018-05" db="EMBL/GenBank/DDBJ databases">
        <title>Complete genome sequence of the Type Strain of Streptomyces spongiicola HNM0071, the producer of staurosporine.</title>
        <authorList>
            <person name="Zhou S."/>
            <person name="Huang X."/>
        </authorList>
    </citation>
    <scope>NUCLEOTIDE SEQUENCE [LARGE SCALE GENOMIC DNA]</scope>
    <source>
        <strain evidence="4 5">HNM0071</strain>
    </source>
</reference>
<dbReference type="Pfam" id="PF03724">
    <property type="entry name" value="META"/>
    <property type="match status" value="2"/>
</dbReference>
<feature type="region of interest" description="Disordered" evidence="1">
    <location>
        <begin position="24"/>
        <end position="44"/>
    </location>
</feature>
<feature type="signal peptide" evidence="2">
    <location>
        <begin position="1"/>
        <end position="23"/>
    </location>
</feature>
<protein>
    <submittedName>
        <fullName evidence="4">META domain-containing protein</fullName>
    </submittedName>
</protein>
<evidence type="ECO:0000256" key="1">
    <source>
        <dbReference type="SAM" id="MobiDB-lite"/>
    </source>
</evidence>
<keyword evidence="5" id="KW-1185">Reference proteome</keyword>
<gene>
    <name evidence="4" type="ORF">DDQ41_14735</name>
</gene>
<evidence type="ECO:0000256" key="2">
    <source>
        <dbReference type="SAM" id="SignalP"/>
    </source>
</evidence>
<organism evidence="4 5">
    <name type="scientific">Streptomyces spongiicola</name>
    <dbReference type="NCBI Taxonomy" id="1690221"/>
    <lineage>
        <taxon>Bacteria</taxon>
        <taxon>Bacillati</taxon>
        <taxon>Actinomycetota</taxon>
        <taxon>Actinomycetes</taxon>
        <taxon>Kitasatosporales</taxon>
        <taxon>Streptomycetaceae</taxon>
        <taxon>Streptomyces</taxon>
    </lineage>
</organism>
<keyword evidence="2" id="KW-0732">Signal</keyword>
<dbReference type="PANTHER" id="PTHR35535:SF2">
    <property type="entry name" value="DUF306 DOMAIN-CONTAINING PROTEIN"/>
    <property type="match status" value="1"/>
</dbReference>
<feature type="domain" description="DUF306" evidence="3">
    <location>
        <begin position="44"/>
        <end position="160"/>
    </location>
</feature>
<dbReference type="Proteomes" id="UP000245051">
    <property type="component" value="Chromosome"/>
</dbReference>
<dbReference type="PANTHER" id="PTHR35535">
    <property type="entry name" value="HEAT SHOCK PROTEIN HSLJ"/>
    <property type="match status" value="1"/>
</dbReference>
<dbReference type="InterPro" id="IPR053147">
    <property type="entry name" value="Hsp_HslJ-like"/>
</dbReference>
<dbReference type="PROSITE" id="PS51257">
    <property type="entry name" value="PROKAR_LIPOPROTEIN"/>
    <property type="match status" value="1"/>
</dbReference>
<name>A0ABM6V7S1_9ACTN</name>
<dbReference type="EMBL" id="CP029254">
    <property type="protein sequence ID" value="AWK09955.1"/>
    <property type="molecule type" value="Genomic_DNA"/>
</dbReference>